<dbReference type="SMART" id="SM00448">
    <property type="entry name" value="REC"/>
    <property type="match status" value="1"/>
</dbReference>
<name>A0A0C1Z6N4_9BACT</name>
<dbReference type="InterPro" id="IPR005467">
    <property type="entry name" value="His_kinase_dom"/>
</dbReference>
<dbReference type="PANTHER" id="PTHR43065:SF42">
    <property type="entry name" value="TWO-COMPONENT SENSOR PPRA"/>
    <property type="match status" value="1"/>
</dbReference>
<comment type="catalytic activity">
    <reaction evidence="1">
        <text>ATP + protein L-histidine = ADP + protein N-phospho-L-histidine.</text>
        <dbReference type="EC" id="2.7.13.3"/>
    </reaction>
</comment>
<dbReference type="GO" id="GO:0000155">
    <property type="term" value="F:phosphorelay sensor kinase activity"/>
    <property type="evidence" value="ECO:0007669"/>
    <property type="project" value="InterPro"/>
</dbReference>
<dbReference type="AlphaFoldDB" id="A0A0C1Z6N4"/>
<feature type="modified residue" description="4-aspartylphosphate" evidence="4">
    <location>
        <position position="45"/>
    </location>
</feature>
<dbReference type="InterPro" id="IPR003661">
    <property type="entry name" value="HisK_dim/P_dom"/>
</dbReference>
<dbReference type="SUPFAM" id="SSF47384">
    <property type="entry name" value="Homodimeric domain of signal transducing histidine kinase"/>
    <property type="match status" value="1"/>
</dbReference>
<feature type="domain" description="Response regulatory" evidence="6">
    <location>
        <begin position="1"/>
        <end position="110"/>
    </location>
</feature>
<dbReference type="PROSITE" id="PS50110">
    <property type="entry name" value="RESPONSE_REGULATORY"/>
    <property type="match status" value="1"/>
</dbReference>
<evidence type="ECO:0000256" key="3">
    <source>
        <dbReference type="ARBA" id="ARBA00022553"/>
    </source>
</evidence>
<gene>
    <name evidence="7" type="ORF">DB30_00369</name>
</gene>
<dbReference type="PROSITE" id="PS50109">
    <property type="entry name" value="HIS_KIN"/>
    <property type="match status" value="1"/>
</dbReference>
<protein>
    <recommendedName>
        <fullName evidence="2">histidine kinase</fullName>
        <ecNumber evidence="2">2.7.13.3</ecNumber>
    </recommendedName>
</protein>
<organism evidence="7 8">
    <name type="scientific">Enhygromyxa salina</name>
    <dbReference type="NCBI Taxonomy" id="215803"/>
    <lineage>
        <taxon>Bacteria</taxon>
        <taxon>Pseudomonadati</taxon>
        <taxon>Myxococcota</taxon>
        <taxon>Polyangia</taxon>
        <taxon>Nannocystales</taxon>
        <taxon>Nannocystaceae</taxon>
        <taxon>Enhygromyxa</taxon>
    </lineage>
</organism>
<keyword evidence="3 4" id="KW-0597">Phosphoprotein</keyword>
<dbReference type="Gene3D" id="1.10.287.130">
    <property type="match status" value="1"/>
</dbReference>
<accession>A0A0C1Z6N4</accession>
<dbReference type="SUPFAM" id="SSF55874">
    <property type="entry name" value="ATPase domain of HSP90 chaperone/DNA topoisomerase II/histidine kinase"/>
    <property type="match status" value="1"/>
</dbReference>
<dbReference type="InterPro" id="IPR036097">
    <property type="entry name" value="HisK_dim/P_sf"/>
</dbReference>
<dbReference type="EMBL" id="JMCC02000102">
    <property type="protein sequence ID" value="KIG13274.1"/>
    <property type="molecule type" value="Genomic_DNA"/>
</dbReference>
<dbReference type="InterPro" id="IPR004358">
    <property type="entry name" value="Sig_transdc_His_kin-like_C"/>
</dbReference>
<dbReference type="Gene3D" id="3.30.565.10">
    <property type="entry name" value="Histidine kinase-like ATPase, C-terminal domain"/>
    <property type="match status" value="1"/>
</dbReference>
<dbReference type="InterPro" id="IPR003594">
    <property type="entry name" value="HATPase_dom"/>
</dbReference>
<dbReference type="EC" id="2.7.13.3" evidence="2"/>
<feature type="domain" description="Histidine kinase" evidence="5">
    <location>
        <begin position="140"/>
        <end position="379"/>
    </location>
</feature>
<dbReference type="PANTHER" id="PTHR43065">
    <property type="entry name" value="SENSOR HISTIDINE KINASE"/>
    <property type="match status" value="1"/>
</dbReference>
<proteinExistence type="predicted"/>
<dbReference type="Pfam" id="PF02518">
    <property type="entry name" value="HATPase_c"/>
    <property type="match status" value="1"/>
</dbReference>
<sequence length="379" mass="40637">MERLVRSTFLSQNAGEIAGEFAHSGVAALTQVDERSEPYHAIVIDISMSGMSDLALLDAIAERQPETPIVVLAAPAELPRVRAAMNRGAFEFLLEPLDLRDLELTLAKALRHYQTVRRAGLVARATNRPELAALGLLVAGVAHDLRNPLGFMTNFTALARELVEELGQQVEAQCQAPLATSLNAQVASVALTLGKVTAHGEWALELVGSLVASGGGGGSGTLDFSESIERHVDLFESSVRAVRADHVPAVVIHKQLDPSIGVVALDPRHVLSVVINLLQNAMDAVRERARSDEDFQPEIHVETRALDGAVELSVSDNGPGIPLALRERIFQPFFTTKHPGEGTGLGLHIVATTARESGGSVVVEDNPPSGVRFRVRFPR</sequence>
<dbReference type="InterPro" id="IPR036890">
    <property type="entry name" value="HATPase_C_sf"/>
</dbReference>
<dbReference type="Pfam" id="PF00072">
    <property type="entry name" value="Response_reg"/>
    <property type="match status" value="1"/>
</dbReference>
<dbReference type="InterPro" id="IPR011006">
    <property type="entry name" value="CheY-like_superfamily"/>
</dbReference>
<dbReference type="SUPFAM" id="SSF52172">
    <property type="entry name" value="CheY-like"/>
    <property type="match status" value="1"/>
</dbReference>
<evidence type="ECO:0000256" key="4">
    <source>
        <dbReference type="PROSITE-ProRule" id="PRU00169"/>
    </source>
</evidence>
<evidence type="ECO:0000313" key="7">
    <source>
        <dbReference type="EMBL" id="KIG13274.1"/>
    </source>
</evidence>
<evidence type="ECO:0000259" key="6">
    <source>
        <dbReference type="PROSITE" id="PS50110"/>
    </source>
</evidence>
<evidence type="ECO:0000313" key="8">
    <source>
        <dbReference type="Proteomes" id="UP000031599"/>
    </source>
</evidence>
<dbReference type="CDD" id="cd00082">
    <property type="entry name" value="HisKA"/>
    <property type="match status" value="1"/>
</dbReference>
<evidence type="ECO:0000256" key="1">
    <source>
        <dbReference type="ARBA" id="ARBA00000085"/>
    </source>
</evidence>
<evidence type="ECO:0000256" key="2">
    <source>
        <dbReference type="ARBA" id="ARBA00012438"/>
    </source>
</evidence>
<dbReference type="Proteomes" id="UP000031599">
    <property type="component" value="Unassembled WGS sequence"/>
</dbReference>
<evidence type="ECO:0000259" key="5">
    <source>
        <dbReference type="PROSITE" id="PS50109"/>
    </source>
</evidence>
<comment type="caution">
    <text evidence="7">The sequence shown here is derived from an EMBL/GenBank/DDBJ whole genome shotgun (WGS) entry which is preliminary data.</text>
</comment>
<dbReference type="SMART" id="SM00387">
    <property type="entry name" value="HATPase_c"/>
    <property type="match status" value="1"/>
</dbReference>
<dbReference type="PRINTS" id="PR00344">
    <property type="entry name" value="BCTRLSENSOR"/>
</dbReference>
<keyword evidence="7" id="KW-0808">Transferase</keyword>
<dbReference type="InterPro" id="IPR001789">
    <property type="entry name" value="Sig_transdc_resp-reg_receiver"/>
</dbReference>
<reference evidence="7 8" key="1">
    <citation type="submission" date="2014-12" db="EMBL/GenBank/DDBJ databases">
        <title>Genome assembly of Enhygromyxa salina DSM 15201.</title>
        <authorList>
            <person name="Sharma G."/>
            <person name="Subramanian S."/>
        </authorList>
    </citation>
    <scope>NUCLEOTIDE SEQUENCE [LARGE SCALE GENOMIC DNA]</scope>
    <source>
        <strain evidence="7 8">DSM 15201</strain>
    </source>
</reference>
<keyword evidence="7" id="KW-0418">Kinase</keyword>
<dbReference type="Gene3D" id="3.40.50.2300">
    <property type="match status" value="1"/>
</dbReference>